<keyword evidence="1" id="KW-0677">Repeat</keyword>
<proteinExistence type="predicted"/>
<dbReference type="SUPFAM" id="SSF53167">
    <property type="entry name" value="Purine and uridine phosphorylases"/>
    <property type="match status" value="1"/>
</dbReference>
<feature type="domain" description="Nephrocystin 3-like N-terminal" evidence="2">
    <location>
        <begin position="229"/>
        <end position="300"/>
    </location>
</feature>
<dbReference type="GeneID" id="70229786"/>
<keyword evidence="4" id="KW-1185">Reference proteome</keyword>
<protein>
    <recommendedName>
        <fullName evidence="2">Nephrocystin 3-like N-terminal domain-containing protein</fullName>
    </recommendedName>
</protein>
<dbReference type="AlphaFoldDB" id="A0A9P9GQ30"/>
<dbReference type="PANTHER" id="PTHR46082:SF11">
    <property type="entry name" value="AAA+ ATPASE DOMAIN-CONTAINING PROTEIN-RELATED"/>
    <property type="match status" value="1"/>
</dbReference>
<organism evidence="3 4">
    <name type="scientific">Fusarium redolens</name>
    <dbReference type="NCBI Taxonomy" id="48865"/>
    <lineage>
        <taxon>Eukaryota</taxon>
        <taxon>Fungi</taxon>
        <taxon>Dikarya</taxon>
        <taxon>Ascomycota</taxon>
        <taxon>Pezizomycotina</taxon>
        <taxon>Sordariomycetes</taxon>
        <taxon>Hypocreomycetidae</taxon>
        <taxon>Hypocreales</taxon>
        <taxon>Nectriaceae</taxon>
        <taxon>Fusarium</taxon>
        <taxon>Fusarium redolens species complex</taxon>
    </lineage>
</organism>
<dbReference type="OrthoDB" id="194358at2759"/>
<dbReference type="GO" id="GO:0003824">
    <property type="term" value="F:catalytic activity"/>
    <property type="evidence" value="ECO:0007669"/>
    <property type="project" value="InterPro"/>
</dbReference>
<dbReference type="InterPro" id="IPR056884">
    <property type="entry name" value="NPHP3-like_N"/>
</dbReference>
<dbReference type="PANTHER" id="PTHR46082">
    <property type="entry name" value="ATP/GTP-BINDING PROTEIN-RELATED"/>
    <property type="match status" value="1"/>
</dbReference>
<dbReference type="EMBL" id="JAGMUX010000012">
    <property type="protein sequence ID" value="KAH7243648.1"/>
    <property type="molecule type" value="Genomic_DNA"/>
</dbReference>
<dbReference type="InterPro" id="IPR035994">
    <property type="entry name" value="Nucleoside_phosphorylase_sf"/>
</dbReference>
<name>A0A9P9GQ30_FUSRE</name>
<evidence type="ECO:0000256" key="1">
    <source>
        <dbReference type="ARBA" id="ARBA00022737"/>
    </source>
</evidence>
<gene>
    <name evidence="3" type="ORF">BKA55DRAFT_692809</name>
</gene>
<accession>A0A9P9GQ30</accession>
<comment type="caution">
    <text evidence="3">The sequence shown here is derived from an EMBL/GenBank/DDBJ whole genome shotgun (WGS) entry which is preliminary data.</text>
</comment>
<dbReference type="Gene3D" id="1.25.40.20">
    <property type="entry name" value="Ankyrin repeat-containing domain"/>
    <property type="match status" value="1"/>
</dbReference>
<dbReference type="Gene3D" id="3.40.50.1580">
    <property type="entry name" value="Nucleoside phosphorylase domain"/>
    <property type="match status" value="1"/>
</dbReference>
<dbReference type="GO" id="GO:0009116">
    <property type="term" value="P:nucleoside metabolic process"/>
    <property type="evidence" value="ECO:0007669"/>
    <property type="project" value="InterPro"/>
</dbReference>
<dbReference type="Proteomes" id="UP000720189">
    <property type="component" value="Unassembled WGS sequence"/>
</dbReference>
<evidence type="ECO:0000313" key="3">
    <source>
        <dbReference type="EMBL" id="KAH7243648.1"/>
    </source>
</evidence>
<sequence length="364" mass="40574">MEAESILEGHLLGQSIEEVLERHSRIRDKYSRPPAETDKLYKSDFVQKTSATSDKCKDNCSDAALKTREARDPKDDDPKVHYGLIASANQLMKDANLRDQLIVEQGVLCFEMEAAGLMNYFPCIVIRGICDHSDSHKNDEWQGFAAMAAVAYAKNLLGYIPVSKIEKEDPLIKALHGSNLENMSSTIKDTKETVSSIQREKRHSDIEHWLKPPRYSTNVVKASKRRHVGSGLWFIHSPAFQEIKTGSRKHLWLHGLASCGKTVLSSRIFDYLSDTSGIATLAHYFDFNDVGKQSLDGLLRDGKGEDRHKSALCAASEYGHLEIAQDLLKAGHDDEIHNSVQLALENGHTTIVELLIKGPAKLGL</sequence>
<dbReference type="RefSeq" id="XP_046047141.1">
    <property type="nucleotide sequence ID" value="XM_046199832.1"/>
</dbReference>
<evidence type="ECO:0000259" key="2">
    <source>
        <dbReference type="Pfam" id="PF24883"/>
    </source>
</evidence>
<dbReference type="SUPFAM" id="SSF48403">
    <property type="entry name" value="Ankyrin repeat"/>
    <property type="match status" value="1"/>
</dbReference>
<reference evidence="3" key="1">
    <citation type="journal article" date="2021" name="Nat. Commun.">
        <title>Genetic determinants of endophytism in the Arabidopsis root mycobiome.</title>
        <authorList>
            <person name="Mesny F."/>
            <person name="Miyauchi S."/>
            <person name="Thiergart T."/>
            <person name="Pickel B."/>
            <person name="Atanasova L."/>
            <person name="Karlsson M."/>
            <person name="Huettel B."/>
            <person name="Barry K.W."/>
            <person name="Haridas S."/>
            <person name="Chen C."/>
            <person name="Bauer D."/>
            <person name="Andreopoulos W."/>
            <person name="Pangilinan J."/>
            <person name="LaButti K."/>
            <person name="Riley R."/>
            <person name="Lipzen A."/>
            <person name="Clum A."/>
            <person name="Drula E."/>
            <person name="Henrissat B."/>
            <person name="Kohler A."/>
            <person name="Grigoriev I.V."/>
            <person name="Martin F.M."/>
            <person name="Hacquard S."/>
        </authorList>
    </citation>
    <scope>NUCLEOTIDE SEQUENCE</scope>
    <source>
        <strain evidence="3">MPI-CAGE-AT-0023</strain>
    </source>
</reference>
<dbReference type="InterPro" id="IPR053137">
    <property type="entry name" value="NLR-like"/>
</dbReference>
<dbReference type="Pfam" id="PF24883">
    <property type="entry name" value="NPHP3_N"/>
    <property type="match status" value="1"/>
</dbReference>
<dbReference type="InterPro" id="IPR036770">
    <property type="entry name" value="Ankyrin_rpt-contain_sf"/>
</dbReference>
<evidence type="ECO:0000313" key="4">
    <source>
        <dbReference type="Proteomes" id="UP000720189"/>
    </source>
</evidence>